<gene>
    <name evidence="1" type="ORF">BECKFW1821C_GA0114237_11817</name>
</gene>
<name>A0A450U4D0_9GAMM</name>
<evidence type="ECO:0000313" key="1">
    <source>
        <dbReference type="EMBL" id="VFJ78405.1"/>
    </source>
</evidence>
<proteinExistence type="predicted"/>
<dbReference type="EMBL" id="CAADFE010000181">
    <property type="protein sequence ID" value="VFJ78405.1"/>
    <property type="molecule type" value="Genomic_DNA"/>
</dbReference>
<protein>
    <submittedName>
        <fullName evidence="1">Uncharacterized protein</fullName>
    </submittedName>
</protein>
<dbReference type="AlphaFoldDB" id="A0A450U4D0"/>
<reference evidence="1" key="1">
    <citation type="submission" date="2019-02" db="EMBL/GenBank/DDBJ databases">
        <authorList>
            <person name="Gruber-Vodicka R. H."/>
            <person name="Seah K. B. B."/>
        </authorList>
    </citation>
    <scope>NUCLEOTIDE SEQUENCE</scope>
    <source>
        <strain evidence="1">BECK_BZ131</strain>
    </source>
</reference>
<organism evidence="1">
    <name type="scientific">Candidatus Kentrum sp. FW</name>
    <dbReference type="NCBI Taxonomy" id="2126338"/>
    <lineage>
        <taxon>Bacteria</taxon>
        <taxon>Pseudomonadati</taxon>
        <taxon>Pseudomonadota</taxon>
        <taxon>Gammaproteobacteria</taxon>
        <taxon>Candidatus Kentrum</taxon>
    </lineage>
</organism>
<sequence>MCMWFSSDNVGIDLEIAFLLAEAQGIQDDLHGGWAREDGYPVQDCAGQEVRYRFVVDFVAAASHWADSRGLFGYGSRIGGAGAPL</sequence>
<accession>A0A450U4D0</accession>